<evidence type="ECO:0000313" key="3">
    <source>
        <dbReference type="EMBL" id="PIV64913.1"/>
    </source>
</evidence>
<evidence type="ECO:0000313" key="4">
    <source>
        <dbReference type="Proteomes" id="UP000230766"/>
    </source>
</evidence>
<accession>A0A2M7EB09</accession>
<feature type="signal peptide" evidence="2">
    <location>
        <begin position="1"/>
        <end position="21"/>
    </location>
</feature>
<comment type="caution">
    <text evidence="3">The sequence shown here is derived from an EMBL/GenBank/DDBJ whole genome shotgun (WGS) entry which is preliminary data.</text>
</comment>
<evidence type="ECO:0000256" key="2">
    <source>
        <dbReference type="SAM" id="SignalP"/>
    </source>
</evidence>
<keyword evidence="2" id="KW-0732">Signal</keyword>
<protein>
    <submittedName>
        <fullName evidence="3">Uncharacterized protein</fullName>
    </submittedName>
</protein>
<sequence>MKKIFLIIFLGVLLFPSLSLAYTVYQTEGGVNVIYKGIVPCGKPVNLGGDLSNGDLVGGTCCEMPCTFCHFFVMLDGAIDFVLLKLVPPIAILMLVIGGVMFILGYFGEAEALAGGGKGGPKLFSQGKKLITSVFIGLIIIFAAWLIINLFFQFIGVADWTGLQQGWFRINCPTNAEVCTDRLVSSACEGVRRAGKIPCATLHHNGQPIDASECLE</sequence>
<organism evidence="3 4">
    <name type="scientific">Candidatus Nealsonbacteria bacterium CG01_land_8_20_14_3_00_12</name>
    <dbReference type="NCBI Taxonomy" id="1974697"/>
    <lineage>
        <taxon>Bacteria</taxon>
        <taxon>Candidatus Nealsoniibacteriota</taxon>
    </lineage>
</organism>
<dbReference type="EMBL" id="PETJ01000061">
    <property type="protein sequence ID" value="PIV64913.1"/>
    <property type="molecule type" value="Genomic_DNA"/>
</dbReference>
<name>A0A2M7EB09_9BACT</name>
<feature type="chain" id="PRO_5014986464" evidence="2">
    <location>
        <begin position="22"/>
        <end position="216"/>
    </location>
</feature>
<dbReference type="Proteomes" id="UP000230766">
    <property type="component" value="Unassembled WGS sequence"/>
</dbReference>
<keyword evidence="1" id="KW-1133">Transmembrane helix</keyword>
<keyword evidence="1" id="KW-0472">Membrane</keyword>
<feature type="transmembrane region" description="Helical" evidence="1">
    <location>
        <begin position="90"/>
        <end position="109"/>
    </location>
</feature>
<keyword evidence="1" id="KW-0812">Transmembrane</keyword>
<dbReference type="AlphaFoldDB" id="A0A2M7EB09"/>
<reference evidence="4" key="1">
    <citation type="submission" date="2017-09" db="EMBL/GenBank/DDBJ databases">
        <title>Depth-based differentiation of microbial function through sediment-hosted aquifers and enrichment of novel symbionts in the deep terrestrial subsurface.</title>
        <authorList>
            <person name="Probst A.J."/>
            <person name="Ladd B."/>
            <person name="Jarett J.K."/>
            <person name="Geller-Mcgrath D.E."/>
            <person name="Sieber C.M.K."/>
            <person name="Emerson J.B."/>
            <person name="Anantharaman K."/>
            <person name="Thomas B.C."/>
            <person name="Malmstrom R."/>
            <person name="Stieglmeier M."/>
            <person name="Klingl A."/>
            <person name="Woyke T."/>
            <person name="Ryan C.M."/>
            <person name="Banfield J.F."/>
        </authorList>
    </citation>
    <scope>NUCLEOTIDE SEQUENCE [LARGE SCALE GENOMIC DNA]</scope>
</reference>
<gene>
    <name evidence="3" type="ORF">COS09_02320</name>
</gene>
<evidence type="ECO:0000256" key="1">
    <source>
        <dbReference type="SAM" id="Phobius"/>
    </source>
</evidence>
<feature type="transmembrane region" description="Helical" evidence="1">
    <location>
        <begin position="130"/>
        <end position="152"/>
    </location>
</feature>
<proteinExistence type="predicted"/>